<evidence type="ECO:0000256" key="9">
    <source>
        <dbReference type="PROSITE-ProRule" id="PRU01026"/>
    </source>
</evidence>
<keyword evidence="5 8" id="KW-0949">S-adenosyl-L-methionine</keyword>
<comment type="catalytic activity">
    <reaction evidence="8">
        <text>adenosine(1518)/adenosine(1519) in 16S rRNA + 4 S-adenosyl-L-methionine = N(6)-dimethyladenosine(1518)/N(6)-dimethyladenosine(1519) in 16S rRNA + 4 S-adenosyl-L-homocysteine + 4 H(+)</text>
        <dbReference type="Rhea" id="RHEA:19609"/>
        <dbReference type="Rhea" id="RHEA-COMP:10232"/>
        <dbReference type="Rhea" id="RHEA-COMP:10233"/>
        <dbReference type="ChEBI" id="CHEBI:15378"/>
        <dbReference type="ChEBI" id="CHEBI:57856"/>
        <dbReference type="ChEBI" id="CHEBI:59789"/>
        <dbReference type="ChEBI" id="CHEBI:74411"/>
        <dbReference type="ChEBI" id="CHEBI:74493"/>
        <dbReference type="EC" id="2.1.1.182"/>
    </reaction>
</comment>
<evidence type="ECO:0000313" key="11">
    <source>
        <dbReference type="EMBL" id="KRM84597.1"/>
    </source>
</evidence>
<dbReference type="SMART" id="SM00650">
    <property type="entry name" value="rADc"/>
    <property type="match status" value="1"/>
</dbReference>
<dbReference type="FunFam" id="1.10.8.100:FF:000001">
    <property type="entry name" value="Ribosomal RNA small subunit methyltransferase A"/>
    <property type="match status" value="1"/>
</dbReference>
<dbReference type="InterPro" id="IPR001737">
    <property type="entry name" value="KsgA/Erm"/>
</dbReference>
<evidence type="ECO:0000256" key="7">
    <source>
        <dbReference type="ARBA" id="ARBA00049167"/>
    </source>
</evidence>
<dbReference type="PATRIC" id="fig|1133569.4.peg.2112"/>
<dbReference type="OrthoDB" id="9814755at2"/>
<dbReference type="HAMAP" id="MF_00607">
    <property type="entry name" value="16SrRNA_methyltr_A"/>
    <property type="match status" value="1"/>
</dbReference>
<comment type="function">
    <text evidence="8">Specifically dimethylates two adjacent adenosines (A1518 and A1519) in the loop of a conserved hairpin near the 3'-end of 16S rRNA in the 30S particle. May play a critical role in biogenesis of 30S subunits.</text>
</comment>
<feature type="binding site" evidence="8 9">
    <location>
        <position position="34"/>
    </location>
    <ligand>
        <name>S-adenosyl-L-methionine</name>
        <dbReference type="ChEBI" id="CHEBI:59789"/>
    </ligand>
</feature>
<evidence type="ECO:0000256" key="8">
    <source>
        <dbReference type="HAMAP-Rule" id="MF_00607"/>
    </source>
</evidence>
<dbReference type="FunFam" id="3.40.50.150:FF:000023">
    <property type="entry name" value="Ribosomal RNA small subunit methyltransferase A"/>
    <property type="match status" value="1"/>
</dbReference>
<keyword evidence="1 8" id="KW-0963">Cytoplasm</keyword>
<dbReference type="PANTHER" id="PTHR11727">
    <property type="entry name" value="DIMETHYLADENOSINE TRANSFERASE"/>
    <property type="match status" value="1"/>
</dbReference>
<evidence type="ECO:0000256" key="5">
    <source>
        <dbReference type="ARBA" id="ARBA00022691"/>
    </source>
</evidence>
<dbReference type="EMBL" id="AYYX01000074">
    <property type="protein sequence ID" value="KRM84597.1"/>
    <property type="molecule type" value="Genomic_DNA"/>
</dbReference>
<dbReference type="InterPro" id="IPR020596">
    <property type="entry name" value="rRNA_Ade_Mease_Trfase_CS"/>
</dbReference>
<feature type="binding site" evidence="8 9">
    <location>
        <position position="32"/>
    </location>
    <ligand>
        <name>S-adenosyl-L-methionine</name>
        <dbReference type="ChEBI" id="CHEBI:59789"/>
    </ligand>
</feature>
<feature type="binding site" evidence="8 9">
    <location>
        <position position="59"/>
    </location>
    <ligand>
        <name>S-adenosyl-L-methionine</name>
        <dbReference type="ChEBI" id="CHEBI:59789"/>
    </ligand>
</feature>
<dbReference type="CDD" id="cd02440">
    <property type="entry name" value="AdoMet_MTases"/>
    <property type="match status" value="1"/>
</dbReference>
<dbReference type="PROSITE" id="PS01131">
    <property type="entry name" value="RRNA_A_DIMETH"/>
    <property type="match status" value="1"/>
</dbReference>
<dbReference type="GO" id="GO:0005829">
    <property type="term" value="C:cytosol"/>
    <property type="evidence" value="ECO:0007669"/>
    <property type="project" value="TreeGrafter"/>
</dbReference>
<dbReference type="Gene3D" id="3.40.50.150">
    <property type="entry name" value="Vaccinia Virus protein VP39"/>
    <property type="match status" value="1"/>
</dbReference>
<dbReference type="Pfam" id="PF00398">
    <property type="entry name" value="RrnaAD"/>
    <property type="match status" value="1"/>
</dbReference>
<comment type="subcellular location">
    <subcellularLocation>
        <location evidence="8">Cytoplasm</location>
    </subcellularLocation>
</comment>
<comment type="similarity">
    <text evidence="8">Belongs to the class I-like SAM-binding methyltransferase superfamily. rRNA adenine N(6)-methyltransferase family. RsmA subfamily.</text>
</comment>
<evidence type="ECO:0000313" key="12">
    <source>
        <dbReference type="Proteomes" id="UP000051576"/>
    </source>
</evidence>
<dbReference type="NCBIfam" id="TIGR00755">
    <property type="entry name" value="ksgA"/>
    <property type="match status" value="1"/>
</dbReference>
<accession>A0A0R2C0J4</accession>
<sequence length="296" mass="32853">MVNQKPAIATPLRTKAIVEAYNLNFKKSLGQNFLTNLALLQKMVAVAEIGQDDDVIEIGPGIGALTEQLAQKARRVLALEVDQRLLPVLAETLADYQNITILQQDILTANLAELIDQYLPGHQQIKVVANLPYYITSPIIKFLLQQPVALSVIVVMMQKEVAERLAAVPQTKAYGALSVLVQHQRKVELALKVPKTSFVPQPKVDSAVIKLTQATQVYPPLLSSTAFSRVVQGCFLHRRKNLKNNLQSLCGKDETTKMKILASLETLQILPTSRPEELTISQFINLTNLLEKNNLF</sequence>
<keyword evidence="4 8" id="KW-0808">Transferase</keyword>
<dbReference type="STRING" id="1133569.FD21_GL001956"/>
<dbReference type="PROSITE" id="PS51689">
    <property type="entry name" value="SAM_RNA_A_N6_MT"/>
    <property type="match status" value="1"/>
</dbReference>
<evidence type="ECO:0000256" key="3">
    <source>
        <dbReference type="ARBA" id="ARBA00022603"/>
    </source>
</evidence>
<feature type="binding site" evidence="8 9">
    <location>
        <position position="130"/>
    </location>
    <ligand>
        <name>S-adenosyl-L-methionine</name>
        <dbReference type="ChEBI" id="CHEBI:59789"/>
    </ligand>
</feature>
<dbReference type="EC" id="2.1.1.182" evidence="8"/>
<dbReference type="InterPro" id="IPR011530">
    <property type="entry name" value="rRNA_adenine_dimethylase"/>
</dbReference>
<dbReference type="AlphaFoldDB" id="A0A0R2C0J4"/>
<protein>
    <recommendedName>
        <fullName evidence="8">Ribosomal RNA small subunit methyltransferase A</fullName>
        <ecNumber evidence="8">2.1.1.182</ecNumber>
    </recommendedName>
    <alternativeName>
        <fullName evidence="8">16S rRNA (adenine(1518)-N(6)/adenine(1519)-N(6))-dimethyltransferase</fullName>
    </alternativeName>
    <alternativeName>
        <fullName evidence="8">16S rRNA dimethyladenosine transferase</fullName>
    </alternativeName>
    <alternativeName>
        <fullName evidence="8">16S rRNA dimethylase</fullName>
    </alternativeName>
    <alternativeName>
        <fullName evidence="8">S-adenosylmethionine-6-N', N'-adenosyl(rRNA) dimethyltransferase</fullName>
    </alternativeName>
</protein>
<gene>
    <name evidence="8" type="primary">rsmA</name>
    <name evidence="8" type="synonym">ksgA</name>
    <name evidence="11" type="ORF">FD21_GL001956</name>
</gene>
<keyword evidence="12" id="KW-1185">Reference proteome</keyword>
<dbReference type="SUPFAM" id="SSF53335">
    <property type="entry name" value="S-adenosyl-L-methionine-dependent methyltransferases"/>
    <property type="match status" value="1"/>
</dbReference>
<dbReference type="GO" id="GO:0052910">
    <property type="term" value="F:23S rRNA (adenine(2085)-N(6))-dimethyltransferase activity"/>
    <property type="evidence" value="ECO:0007669"/>
    <property type="project" value="UniProtKB-EC"/>
</dbReference>
<keyword evidence="3 8" id="KW-0489">Methyltransferase</keyword>
<dbReference type="InterPro" id="IPR020598">
    <property type="entry name" value="rRNA_Ade_methylase_Trfase_N"/>
</dbReference>
<dbReference type="PANTHER" id="PTHR11727:SF7">
    <property type="entry name" value="DIMETHYLADENOSINE TRANSFERASE-RELATED"/>
    <property type="match status" value="1"/>
</dbReference>
<feature type="binding site" evidence="8 9">
    <location>
        <position position="80"/>
    </location>
    <ligand>
        <name>S-adenosyl-L-methionine</name>
        <dbReference type="ChEBI" id="CHEBI:59789"/>
    </ligand>
</feature>
<name>A0A0R2C0J4_9LACO</name>
<feature type="domain" description="Ribosomal RNA adenine methylase transferase N-terminal" evidence="10">
    <location>
        <begin position="39"/>
        <end position="215"/>
    </location>
</feature>
<dbReference type="InterPro" id="IPR029063">
    <property type="entry name" value="SAM-dependent_MTases_sf"/>
</dbReference>
<proteinExistence type="inferred from homology"/>
<dbReference type="Gene3D" id="1.10.8.100">
    <property type="entry name" value="Ribosomal RNA adenine dimethylase-like, domain 2"/>
    <property type="match status" value="1"/>
</dbReference>
<reference evidence="11 12" key="1">
    <citation type="journal article" date="2015" name="Genome Announc.">
        <title>Expanding the biotechnology potential of lactobacilli through comparative genomics of 213 strains and associated genera.</title>
        <authorList>
            <person name="Sun Z."/>
            <person name="Harris H.M."/>
            <person name="McCann A."/>
            <person name="Guo C."/>
            <person name="Argimon S."/>
            <person name="Zhang W."/>
            <person name="Yang X."/>
            <person name="Jeffery I.B."/>
            <person name="Cooney J.C."/>
            <person name="Kagawa T.F."/>
            <person name="Liu W."/>
            <person name="Song Y."/>
            <person name="Salvetti E."/>
            <person name="Wrobel A."/>
            <person name="Rasinkangas P."/>
            <person name="Parkhill J."/>
            <person name="Rea M.C."/>
            <person name="O'Sullivan O."/>
            <person name="Ritari J."/>
            <person name="Douillard F.P."/>
            <person name="Paul Ross R."/>
            <person name="Yang R."/>
            <person name="Briner A.E."/>
            <person name="Felis G.E."/>
            <person name="de Vos W.M."/>
            <person name="Barrangou R."/>
            <person name="Klaenhammer T.R."/>
            <person name="Caufield P.W."/>
            <person name="Cui Y."/>
            <person name="Zhang H."/>
            <person name="O'Toole P.W."/>
        </authorList>
    </citation>
    <scope>NUCLEOTIDE SEQUENCE [LARGE SCALE GENOMIC DNA]</scope>
    <source>
        <strain evidence="11 12">DSM 20605</strain>
    </source>
</reference>
<comment type="caution">
    <text evidence="11">The sequence shown here is derived from an EMBL/GenBank/DDBJ whole genome shotgun (WGS) entry which is preliminary data.</text>
</comment>
<evidence type="ECO:0000259" key="10">
    <source>
        <dbReference type="SMART" id="SM00650"/>
    </source>
</evidence>
<dbReference type="GO" id="GO:0052908">
    <property type="term" value="F:16S rRNA (adenine(1518)-N(6)/adenine(1519)-N(6))-dimethyltransferase activity"/>
    <property type="evidence" value="ECO:0007669"/>
    <property type="project" value="UniProtKB-EC"/>
</dbReference>
<dbReference type="GO" id="GO:0003723">
    <property type="term" value="F:RNA binding"/>
    <property type="evidence" value="ECO:0007669"/>
    <property type="project" value="UniProtKB-UniRule"/>
</dbReference>
<dbReference type="eggNOG" id="COG0030">
    <property type="taxonomic scope" value="Bacteria"/>
</dbReference>
<dbReference type="InterPro" id="IPR023165">
    <property type="entry name" value="rRNA_Ade_diMease-like_C"/>
</dbReference>
<evidence type="ECO:0000256" key="4">
    <source>
        <dbReference type="ARBA" id="ARBA00022679"/>
    </source>
</evidence>
<evidence type="ECO:0000256" key="6">
    <source>
        <dbReference type="ARBA" id="ARBA00022884"/>
    </source>
</evidence>
<comment type="catalytic activity">
    <reaction evidence="7">
        <text>adenosine(2085) in 23S rRNA + 2 S-adenosyl-L-methionine = N(6)-dimethyladenosine(2085) in 23S rRNA + 2 S-adenosyl-L-homocysteine + 2 H(+)</text>
        <dbReference type="Rhea" id="RHEA:42784"/>
        <dbReference type="Rhea" id="RHEA-COMP:10237"/>
        <dbReference type="Rhea" id="RHEA-COMP:10238"/>
        <dbReference type="ChEBI" id="CHEBI:15378"/>
        <dbReference type="ChEBI" id="CHEBI:57856"/>
        <dbReference type="ChEBI" id="CHEBI:59789"/>
        <dbReference type="ChEBI" id="CHEBI:74411"/>
        <dbReference type="ChEBI" id="CHEBI:74493"/>
        <dbReference type="EC" id="2.1.1.184"/>
    </reaction>
</comment>
<dbReference type="Proteomes" id="UP000051576">
    <property type="component" value="Unassembled WGS sequence"/>
</dbReference>
<dbReference type="RefSeq" id="WP_010580739.1">
    <property type="nucleotide sequence ID" value="NZ_AHYZ01000109.1"/>
</dbReference>
<evidence type="ECO:0000256" key="1">
    <source>
        <dbReference type="ARBA" id="ARBA00022490"/>
    </source>
</evidence>
<keyword evidence="2 8" id="KW-0698">rRNA processing</keyword>
<keyword evidence="6 8" id="KW-0694">RNA-binding</keyword>
<feature type="binding site" evidence="8 9">
    <location>
        <position position="105"/>
    </location>
    <ligand>
        <name>S-adenosyl-L-methionine</name>
        <dbReference type="ChEBI" id="CHEBI:59789"/>
    </ligand>
</feature>
<evidence type="ECO:0000256" key="2">
    <source>
        <dbReference type="ARBA" id="ARBA00022552"/>
    </source>
</evidence>
<organism evidence="11 12">
    <name type="scientific">Liquorilactobacillus vini DSM 20605</name>
    <dbReference type="NCBI Taxonomy" id="1133569"/>
    <lineage>
        <taxon>Bacteria</taxon>
        <taxon>Bacillati</taxon>
        <taxon>Bacillota</taxon>
        <taxon>Bacilli</taxon>
        <taxon>Lactobacillales</taxon>
        <taxon>Lactobacillaceae</taxon>
        <taxon>Liquorilactobacillus</taxon>
    </lineage>
</organism>